<dbReference type="AlphaFoldDB" id="A0A2P9ALV0"/>
<evidence type="ECO:0000256" key="1">
    <source>
        <dbReference type="SAM" id="MobiDB-lite"/>
    </source>
</evidence>
<accession>A0A2P9ALV0</accession>
<keyword evidence="3" id="KW-1185">Reference proteome</keyword>
<evidence type="ECO:0000313" key="2">
    <source>
        <dbReference type="EMBL" id="SJM32099.1"/>
    </source>
</evidence>
<dbReference type="EMBL" id="FUIG01000031">
    <property type="protein sequence ID" value="SJM32099.1"/>
    <property type="molecule type" value="Genomic_DNA"/>
</dbReference>
<evidence type="ECO:0000313" key="3">
    <source>
        <dbReference type="Proteomes" id="UP000245698"/>
    </source>
</evidence>
<organism evidence="2 3">
    <name type="scientific">Mesorhizobium delmotii</name>
    <dbReference type="NCBI Taxonomy" id="1631247"/>
    <lineage>
        <taxon>Bacteria</taxon>
        <taxon>Pseudomonadati</taxon>
        <taxon>Pseudomonadota</taxon>
        <taxon>Alphaproteobacteria</taxon>
        <taxon>Hyphomicrobiales</taxon>
        <taxon>Phyllobacteriaceae</taxon>
        <taxon>Mesorhizobium</taxon>
    </lineage>
</organism>
<proteinExistence type="predicted"/>
<reference evidence="3" key="1">
    <citation type="submission" date="2016-12" db="EMBL/GenBank/DDBJ databases">
        <authorList>
            <person name="Brunel B."/>
        </authorList>
    </citation>
    <scope>NUCLEOTIDE SEQUENCE [LARGE SCALE GENOMIC DNA]</scope>
</reference>
<feature type="region of interest" description="Disordered" evidence="1">
    <location>
        <begin position="173"/>
        <end position="218"/>
    </location>
</feature>
<gene>
    <name evidence="2" type="ORF">BQ8482_240037</name>
</gene>
<protein>
    <recommendedName>
        <fullName evidence="4">Integrase</fullName>
    </recommendedName>
</protein>
<name>A0A2P9ALV0_9HYPH</name>
<dbReference type="Proteomes" id="UP000245698">
    <property type="component" value="Unassembled WGS sequence"/>
</dbReference>
<evidence type="ECO:0008006" key="4">
    <source>
        <dbReference type="Google" id="ProtNLM"/>
    </source>
</evidence>
<dbReference type="RefSeq" id="WP_123149179.1">
    <property type="nucleotide sequence ID" value="NZ_FUIG01000031.1"/>
</dbReference>
<feature type="compositionally biased region" description="Acidic residues" evidence="1">
    <location>
        <begin position="193"/>
        <end position="204"/>
    </location>
</feature>
<sequence>MSSVTVDYWQERKSKKLGSSSYRYRRVVERELRPILGKGEITIALGNAKGDALVKYRQAHRKVEQTLAAAWDEVRGIKKPKTARELFQETVEQVKALGLNPYRPPTDDDGGGDDHHDEMRDWMERSAVAEGIAAKYPTDPETDHPIGMPPHTRRRWPRLWRYTATRLPGLFRKLVKPRQSAPHNNAEGSDAGEQNDEGDDDLSEEERKAKAEQAEYDEMVSTTDKILGEWTAAQPEEARQAVIDSYIEGGVIDAAAAGVHDVEALIVEASFTKHIERQILGPLGLTTNQWQEHIDEAELPAFRRAVVKGDWQLLTTHARAAAKMRLDLGI</sequence>